<feature type="compositionally biased region" description="Polar residues" evidence="1">
    <location>
        <begin position="22"/>
        <end position="31"/>
    </location>
</feature>
<evidence type="ECO:0000313" key="4">
    <source>
        <dbReference type="Proteomes" id="UP001397290"/>
    </source>
</evidence>
<evidence type="ECO:0000256" key="1">
    <source>
        <dbReference type="SAM" id="MobiDB-lite"/>
    </source>
</evidence>
<comment type="caution">
    <text evidence="3">The sequence shown here is derived from an EMBL/GenBank/DDBJ whole genome shotgun (WGS) entry which is preliminary data.</text>
</comment>
<protein>
    <submittedName>
        <fullName evidence="3">Uncharacterized protein</fullName>
    </submittedName>
</protein>
<dbReference type="Proteomes" id="UP001397290">
    <property type="component" value="Unassembled WGS sequence"/>
</dbReference>
<name>A0AAW0S3Q2_9HYPO</name>
<feature type="compositionally biased region" description="Low complexity" evidence="1">
    <location>
        <begin position="50"/>
        <end position="59"/>
    </location>
</feature>
<feature type="transmembrane region" description="Helical" evidence="2">
    <location>
        <begin position="119"/>
        <end position="139"/>
    </location>
</feature>
<feature type="region of interest" description="Disordered" evidence="1">
    <location>
        <begin position="19"/>
        <end position="63"/>
    </location>
</feature>
<sequence>MGRNRLSQMVLSALVCQGSPPRASTYSSAQRTKLDSDSLSRYRHAHRTSDASSSTPTTARYADARDTQGATLIPLTMADFASPFASELAGSLGIQMSVVNGVSPARPRPVPHPRPGRELHRLTMLALVIVAKWLIALLIDPDHTSL</sequence>
<evidence type="ECO:0000256" key="2">
    <source>
        <dbReference type="SAM" id="Phobius"/>
    </source>
</evidence>
<proteinExistence type="predicted"/>
<reference evidence="3 4" key="1">
    <citation type="submission" date="2020-02" db="EMBL/GenBank/DDBJ databases">
        <title>Comparative genomics of the hypocrealean fungal genus Beauvera.</title>
        <authorList>
            <person name="Showalter D.N."/>
            <person name="Bushley K.E."/>
            <person name="Rehner S.A."/>
        </authorList>
    </citation>
    <scope>NUCLEOTIDE SEQUENCE [LARGE SCALE GENOMIC DNA]</scope>
    <source>
        <strain evidence="3 4">ARSEF4384</strain>
    </source>
</reference>
<accession>A0AAW0S3Q2</accession>
<dbReference type="AlphaFoldDB" id="A0AAW0S3Q2"/>
<organism evidence="3 4">
    <name type="scientific">Beauveria asiatica</name>
    <dbReference type="NCBI Taxonomy" id="1069075"/>
    <lineage>
        <taxon>Eukaryota</taxon>
        <taxon>Fungi</taxon>
        <taxon>Dikarya</taxon>
        <taxon>Ascomycota</taxon>
        <taxon>Pezizomycotina</taxon>
        <taxon>Sordariomycetes</taxon>
        <taxon>Hypocreomycetidae</taxon>
        <taxon>Hypocreales</taxon>
        <taxon>Cordycipitaceae</taxon>
        <taxon>Beauveria</taxon>
    </lineage>
</organism>
<keyword evidence="2" id="KW-0812">Transmembrane</keyword>
<evidence type="ECO:0000313" key="3">
    <source>
        <dbReference type="EMBL" id="KAK8148774.1"/>
    </source>
</evidence>
<dbReference type="EMBL" id="JAAHCF010000073">
    <property type="protein sequence ID" value="KAK8148774.1"/>
    <property type="molecule type" value="Genomic_DNA"/>
</dbReference>
<keyword evidence="4" id="KW-1185">Reference proteome</keyword>
<keyword evidence="2" id="KW-1133">Transmembrane helix</keyword>
<gene>
    <name evidence="3" type="ORF">G3M48_009176</name>
</gene>
<keyword evidence="2" id="KW-0472">Membrane</keyword>